<dbReference type="InterPro" id="IPR041611">
    <property type="entry name" value="SKICH"/>
</dbReference>
<reference evidence="3 4" key="1">
    <citation type="journal article" date="2016" name="Genome Biol. Evol.">
        <title>Gene Family Evolution Reflects Adaptation to Soil Environmental Stressors in the Genome of the Collembolan Orchesella cincta.</title>
        <authorList>
            <person name="Faddeeva-Vakhrusheva A."/>
            <person name="Derks M.F."/>
            <person name="Anvar S.Y."/>
            <person name="Agamennone V."/>
            <person name="Suring W."/>
            <person name="Smit S."/>
            <person name="van Straalen N.M."/>
            <person name="Roelofs D."/>
        </authorList>
    </citation>
    <scope>NUCLEOTIDE SEQUENCE [LARGE SCALE GENOMIC DNA]</scope>
    <source>
        <tissue evidence="3">Mixed pool</tissue>
    </source>
</reference>
<sequence>MEDFNVYVLTYNVGTKFPASDEDFKQLLGLESGNRSSSEYINVPDLYVIGLQEVKAQPQNIVWDALFDDPWTVKVRDMLAPLGLVKIHTLRMQGIVTSLFLKRSHLTFLRDVETLWTRRGFGGIWGNKGAVSIRLGIHGCSICLVNCHLTPHDQFCQERIDDYRNILTGQTFSQQETSNILFHDYVFWFGDLNFRLDGTLSSTEIAEMISQGKSNDLMKHDQLMKVRRTGDAFSELSEMSIAFPPTFKFESGVDSYDTKRRPGWVDRVLYHVNTNAYDNVTLKINGLSYKSHMNYRSSDHRPVTAMFQIKVFRPTIEKLVEFHKVPNWYTNEENKVFFKINPTLETSHDDWIALFKADFSSLDEYVAYVYSPKNNVHDYCEDSNDSSSASPSSSNRPGEYSVIFPETSVNFDGSYILLYFSHASRSIYGMSNMFESVTRAVECPY</sequence>
<dbReference type="GO" id="GO:0046856">
    <property type="term" value="P:phosphatidylinositol dephosphorylation"/>
    <property type="evidence" value="ECO:0007669"/>
    <property type="project" value="InterPro"/>
</dbReference>
<dbReference type="SMART" id="SM00128">
    <property type="entry name" value="IPPc"/>
    <property type="match status" value="1"/>
</dbReference>
<feature type="domain" description="Inositol polyphosphate-related phosphatase" evidence="2">
    <location>
        <begin position="2"/>
        <end position="315"/>
    </location>
</feature>
<evidence type="ECO:0000313" key="3">
    <source>
        <dbReference type="EMBL" id="ODN01654.1"/>
    </source>
</evidence>
<dbReference type="Pfam" id="PF17751">
    <property type="entry name" value="SKICH"/>
    <property type="match status" value="1"/>
</dbReference>
<dbReference type="FunFam" id="3.60.10.10:FF:000060">
    <property type="entry name" value="Uncharacterized protein, isoform C"/>
    <property type="match status" value="1"/>
</dbReference>
<dbReference type="PANTHER" id="PTHR11200">
    <property type="entry name" value="INOSITOL 5-PHOSPHATASE"/>
    <property type="match status" value="1"/>
</dbReference>
<evidence type="ECO:0000259" key="2">
    <source>
        <dbReference type="SMART" id="SM00128"/>
    </source>
</evidence>
<name>A0A1D2N8T5_ORCCI</name>
<dbReference type="GO" id="GO:0004439">
    <property type="term" value="F:phosphatidylinositol-4,5-bisphosphate 5-phosphatase activity"/>
    <property type="evidence" value="ECO:0007669"/>
    <property type="project" value="TreeGrafter"/>
</dbReference>
<organism evidence="3 4">
    <name type="scientific">Orchesella cincta</name>
    <name type="common">Springtail</name>
    <name type="synonym">Podura cincta</name>
    <dbReference type="NCBI Taxonomy" id="48709"/>
    <lineage>
        <taxon>Eukaryota</taxon>
        <taxon>Metazoa</taxon>
        <taxon>Ecdysozoa</taxon>
        <taxon>Arthropoda</taxon>
        <taxon>Hexapoda</taxon>
        <taxon>Collembola</taxon>
        <taxon>Entomobryomorpha</taxon>
        <taxon>Entomobryoidea</taxon>
        <taxon>Orchesellidae</taxon>
        <taxon>Orchesellinae</taxon>
        <taxon>Orchesella</taxon>
    </lineage>
</organism>
<dbReference type="InterPro" id="IPR046985">
    <property type="entry name" value="IP5"/>
</dbReference>
<evidence type="ECO:0000313" key="4">
    <source>
        <dbReference type="Proteomes" id="UP000094527"/>
    </source>
</evidence>
<dbReference type="InterPro" id="IPR000300">
    <property type="entry name" value="IPPc"/>
</dbReference>
<dbReference type="EMBL" id="LJIJ01000145">
    <property type="protein sequence ID" value="ODN01654.1"/>
    <property type="molecule type" value="Genomic_DNA"/>
</dbReference>
<evidence type="ECO:0000256" key="1">
    <source>
        <dbReference type="ARBA" id="ARBA00005910"/>
    </source>
</evidence>
<dbReference type="STRING" id="48709.A0A1D2N8T5"/>
<dbReference type="Gene3D" id="3.60.10.10">
    <property type="entry name" value="Endonuclease/exonuclease/phosphatase"/>
    <property type="match status" value="1"/>
</dbReference>
<dbReference type="Proteomes" id="UP000094527">
    <property type="component" value="Unassembled WGS sequence"/>
</dbReference>
<dbReference type="InterPro" id="IPR036691">
    <property type="entry name" value="Endo/exonu/phosph_ase_sf"/>
</dbReference>
<dbReference type="OrthoDB" id="62798at2759"/>
<comment type="similarity">
    <text evidence="1">Belongs to the inositol 1,4,5-trisphosphate 5-phosphatase type II family.</text>
</comment>
<dbReference type="Gene3D" id="2.60.40.2840">
    <property type="match status" value="1"/>
</dbReference>
<accession>A0A1D2N8T5</accession>
<dbReference type="GO" id="GO:0005886">
    <property type="term" value="C:plasma membrane"/>
    <property type="evidence" value="ECO:0007669"/>
    <property type="project" value="TreeGrafter"/>
</dbReference>
<dbReference type="PANTHER" id="PTHR11200:SF275">
    <property type="entry name" value="LD06095P"/>
    <property type="match status" value="1"/>
</dbReference>
<dbReference type="SUPFAM" id="SSF56219">
    <property type="entry name" value="DNase I-like"/>
    <property type="match status" value="1"/>
</dbReference>
<dbReference type="Pfam" id="PF22669">
    <property type="entry name" value="Exo_endo_phos2"/>
    <property type="match status" value="1"/>
</dbReference>
<dbReference type="GO" id="GO:0005737">
    <property type="term" value="C:cytoplasm"/>
    <property type="evidence" value="ECO:0007669"/>
    <property type="project" value="TreeGrafter"/>
</dbReference>
<comment type="caution">
    <text evidence="3">The sequence shown here is derived from an EMBL/GenBank/DDBJ whole genome shotgun (WGS) entry which is preliminary data.</text>
</comment>
<protein>
    <submittedName>
        <fullName evidence="3">Phosphatidylinositol 4,5-bisphosphate 5-phosphatase A</fullName>
    </submittedName>
</protein>
<dbReference type="GO" id="GO:0001726">
    <property type="term" value="C:ruffle"/>
    <property type="evidence" value="ECO:0007669"/>
    <property type="project" value="TreeGrafter"/>
</dbReference>
<dbReference type="AlphaFoldDB" id="A0A1D2N8T5"/>
<proteinExistence type="inferred from homology"/>
<dbReference type="OMA" id="DMFIILQ"/>
<gene>
    <name evidence="3" type="ORF">Ocin01_05041</name>
</gene>
<keyword evidence="4" id="KW-1185">Reference proteome</keyword>